<dbReference type="OrthoDB" id="2755703at2759"/>
<organism evidence="2 3">
    <name type="scientific">Lentinus tigrinus ALCF2SS1-6</name>
    <dbReference type="NCBI Taxonomy" id="1328759"/>
    <lineage>
        <taxon>Eukaryota</taxon>
        <taxon>Fungi</taxon>
        <taxon>Dikarya</taxon>
        <taxon>Basidiomycota</taxon>
        <taxon>Agaricomycotina</taxon>
        <taxon>Agaricomycetes</taxon>
        <taxon>Polyporales</taxon>
        <taxon>Polyporaceae</taxon>
        <taxon>Lentinus</taxon>
    </lineage>
</organism>
<sequence length="205" mass="22468">MTADTENSGHSGGSDTTGQSWSHISSAIPAIIVIVVLAIMALIGWYIHRRLRLTGRSILSVLTWSARQPGLSDIELVAPTLRHSTWDAISPVAVDFVSPAGRDRWENQWQRSSPSQWSTSSVALHSEDVPARYFRGHRPSEVRRPADLSDPEYSGLRVAVLIAMPSRRRGVYHAAECSSNACMESGISPELCLGTVHTSVLRRGQ</sequence>
<evidence type="ECO:0000256" key="1">
    <source>
        <dbReference type="SAM" id="Phobius"/>
    </source>
</evidence>
<reference evidence="2" key="1">
    <citation type="journal article" date="2018" name="Genome Biol. Evol.">
        <title>Genomics and development of Lentinus tigrinus, a white-rot wood-decaying mushroom with dimorphic fruiting bodies.</title>
        <authorList>
            <person name="Wu B."/>
            <person name="Xu Z."/>
            <person name="Knudson A."/>
            <person name="Carlson A."/>
            <person name="Chen N."/>
            <person name="Kovaka S."/>
            <person name="LaButti K."/>
            <person name="Lipzen A."/>
            <person name="Pennachio C."/>
            <person name="Riley R."/>
            <person name="Schakwitz W."/>
            <person name="Umezawa K."/>
            <person name="Ohm R.A."/>
            <person name="Grigoriev I.V."/>
            <person name="Nagy L.G."/>
            <person name="Gibbons J."/>
            <person name="Hibbett D."/>
        </authorList>
    </citation>
    <scope>NUCLEOTIDE SEQUENCE [LARGE SCALE GENOMIC DNA]</scope>
    <source>
        <strain evidence="2">ALCF2SS1-6</strain>
    </source>
</reference>
<gene>
    <name evidence="2" type="ORF">L227DRAFT_336755</name>
</gene>
<keyword evidence="1" id="KW-1133">Transmembrane helix</keyword>
<dbReference type="Proteomes" id="UP000313359">
    <property type="component" value="Unassembled WGS sequence"/>
</dbReference>
<dbReference type="AlphaFoldDB" id="A0A5C2RTI7"/>
<proteinExistence type="predicted"/>
<protein>
    <submittedName>
        <fullName evidence="2">Uncharacterized protein</fullName>
    </submittedName>
</protein>
<name>A0A5C2RTI7_9APHY</name>
<evidence type="ECO:0000313" key="2">
    <source>
        <dbReference type="EMBL" id="RPD54962.1"/>
    </source>
</evidence>
<accession>A0A5C2RTI7</accession>
<evidence type="ECO:0000313" key="3">
    <source>
        <dbReference type="Proteomes" id="UP000313359"/>
    </source>
</evidence>
<dbReference type="EMBL" id="ML122300">
    <property type="protein sequence ID" value="RPD54962.1"/>
    <property type="molecule type" value="Genomic_DNA"/>
</dbReference>
<keyword evidence="3" id="KW-1185">Reference proteome</keyword>
<keyword evidence="1" id="KW-0472">Membrane</keyword>
<feature type="transmembrane region" description="Helical" evidence="1">
    <location>
        <begin position="27"/>
        <end position="47"/>
    </location>
</feature>
<keyword evidence="1" id="KW-0812">Transmembrane</keyword>